<gene>
    <name evidence="5" type="ORF">EXN66_Car016958</name>
</gene>
<dbReference type="GO" id="GO:0030246">
    <property type="term" value="F:carbohydrate binding"/>
    <property type="evidence" value="ECO:0007669"/>
    <property type="project" value="UniProtKB-KW"/>
</dbReference>
<feature type="coiled-coil region" evidence="3">
    <location>
        <begin position="62"/>
        <end position="117"/>
    </location>
</feature>
<evidence type="ECO:0000313" key="5">
    <source>
        <dbReference type="EMBL" id="KAF3701270.1"/>
    </source>
</evidence>
<dbReference type="Proteomes" id="UP000503349">
    <property type="component" value="Chromosome 16"/>
</dbReference>
<dbReference type="PANTHER" id="PTHR22803">
    <property type="entry name" value="MANNOSE, PHOSPHOLIPASE, LECTIN RECEPTOR RELATED"/>
    <property type="match status" value="1"/>
</dbReference>
<dbReference type="InterPro" id="IPR016186">
    <property type="entry name" value="C-type_lectin-like/link_sf"/>
</dbReference>
<dbReference type="InterPro" id="IPR018378">
    <property type="entry name" value="C-type_lectin_CS"/>
</dbReference>
<dbReference type="Pfam" id="PF00059">
    <property type="entry name" value="Lectin_C"/>
    <property type="match status" value="1"/>
</dbReference>
<sequence>MDRREIRGCNSDTGFNQLICDDDLNNEESPHYPTSNPGRYQDNKLTDTHLTLEDVERISSDVNNLQETYKTAVHNMNNAQKQLASEINLQTPTNWELEHEKKRQTEYETKIEKITKDIASMRSHLPMINDGCRHCTPGWILMNSVCYYFAFSNAAGRKTWKKAREFCQKHGGDLAVIDSKDKENSTVSILINHQDPSKTPEGFWIGLRDLQEEGTWKWLDGKELNEGYWNDGEPNDINNEDCAAVYANENFFKAWNDVGCGNTMKWICEKALTSTS</sequence>
<organism evidence="5 6">
    <name type="scientific">Channa argus</name>
    <name type="common">Northern snakehead</name>
    <name type="synonym">Ophicephalus argus</name>
    <dbReference type="NCBI Taxonomy" id="215402"/>
    <lineage>
        <taxon>Eukaryota</taxon>
        <taxon>Metazoa</taxon>
        <taxon>Chordata</taxon>
        <taxon>Craniata</taxon>
        <taxon>Vertebrata</taxon>
        <taxon>Euteleostomi</taxon>
        <taxon>Actinopterygii</taxon>
        <taxon>Neopterygii</taxon>
        <taxon>Teleostei</taxon>
        <taxon>Neoteleostei</taxon>
        <taxon>Acanthomorphata</taxon>
        <taxon>Anabantaria</taxon>
        <taxon>Anabantiformes</taxon>
        <taxon>Channoidei</taxon>
        <taxon>Channidae</taxon>
        <taxon>Channa</taxon>
    </lineage>
</organism>
<evidence type="ECO:0000256" key="2">
    <source>
        <dbReference type="ARBA" id="ARBA00023157"/>
    </source>
</evidence>
<reference evidence="6" key="2">
    <citation type="submission" date="2019-02" db="EMBL/GenBank/DDBJ databases">
        <title>Opniocepnalus argus Var Kimnra genome.</title>
        <authorList>
            <person name="Zhou C."/>
            <person name="Xiao S."/>
        </authorList>
    </citation>
    <scope>NUCLEOTIDE SEQUENCE [LARGE SCALE GENOMIC DNA]</scope>
</reference>
<proteinExistence type="predicted"/>
<evidence type="ECO:0000256" key="1">
    <source>
        <dbReference type="ARBA" id="ARBA00022734"/>
    </source>
</evidence>
<dbReference type="PROSITE" id="PS00615">
    <property type="entry name" value="C_TYPE_LECTIN_1"/>
    <property type="match status" value="1"/>
</dbReference>
<dbReference type="InterPro" id="IPR016187">
    <property type="entry name" value="CTDL_fold"/>
</dbReference>
<dbReference type="InterPro" id="IPR033989">
    <property type="entry name" value="CD209-like_CTLD"/>
</dbReference>
<name>A0A6G1QF11_CHAAH</name>
<keyword evidence="6" id="KW-1185">Reference proteome</keyword>
<protein>
    <submittedName>
        <fullName evidence="5">CD209 antigen-like protein D DC-SIGN-related protein 3</fullName>
    </submittedName>
</protein>
<evidence type="ECO:0000256" key="3">
    <source>
        <dbReference type="SAM" id="Coils"/>
    </source>
</evidence>
<keyword evidence="1" id="KW-0430">Lectin</keyword>
<dbReference type="CDD" id="cd03590">
    <property type="entry name" value="CLECT_DC-SIGN_like"/>
    <property type="match status" value="1"/>
</dbReference>
<dbReference type="SMART" id="SM00034">
    <property type="entry name" value="CLECT"/>
    <property type="match status" value="1"/>
</dbReference>
<dbReference type="PROSITE" id="PS50041">
    <property type="entry name" value="C_TYPE_LECTIN_2"/>
    <property type="match status" value="1"/>
</dbReference>
<dbReference type="EMBL" id="CM015727">
    <property type="protein sequence ID" value="KAF3701270.1"/>
    <property type="molecule type" value="Genomic_DNA"/>
</dbReference>
<dbReference type="InterPro" id="IPR050111">
    <property type="entry name" value="C-type_lectin/snaclec_domain"/>
</dbReference>
<keyword evidence="3" id="KW-0175">Coiled coil</keyword>
<dbReference type="SUPFAM" id="SSF56436">
    <property type="entry name" value="C-type lectin-like"/>
    <property type="match status" value="1"/>
</dbReference>
<evidence type="ECO:0000259" key="4">
    <source>
        <dbReference type="PROSITE" id="PS50041"/>
    </source>
</evidence>
<feature type="domain" description="C-type lectin" evidence="4">
    <location>
        <begin position="142"/>
        <end position="269"/>
    </location>
</feature>
<evidence type="ECO:0000313" key="6">
    <source>
        <dbReference type="Proteomes" id="UP000503349"/>
    </source>
</evidence>
<dbReference type="InterPro" id="IPR001304">
    <property type="entry name" value="C-type_lectin-like"/>
</dbReference>
<reference evidence="5 6" key="1">
    <citation type="submission" date="2019-02" db="EMBL/GenBank/DDBJ databases">
        <title>Opniocepnalus argus genome.</title>
        <authorList>
            <person name="Zhou C."/>
            <person name="Xiao S."/>
        </authorList>
    </citation>
    <scope>NUCLEOTIDE SEQUENCE [LARGE SCALE GENOMIC DNA]</scope>
    <source>
        <strain evidence="5">OARG1902GOOAL</strain>
        <tissue evidence="5">Muscle</tissue>
    </source>
</reference>
<accession>A0A6G1QF11</accession>
<dbReference type="AlphaFoldDB" id="A0A6G1QF11"/>
<keyword evidence="2" id="KW-1015">Disulfide bond</keyword>
<dbReference type="Gene3D" id="3.10.100.10">
    <property type="entry name" value="Mannose-Binding Protein A, subunit A"/>
    <property type="match status" value="1"/>
</dbReference>